<accession>A0ABZ2MBE4</accession>
<keyword evidence="1" id="KW-0732">Signal</keyword>
<dbReference type="RefSeq" id="WP_394829407.1">
    <property type="nucleotide sequence ID" value="NZ_CP089984.1"/>
</dbReference>
<gene>
    <name evidence="2" type="ORF">LZC94_21620</name>
</gene>
<dbReference type="EMBL" id="CP089984">
    <property type="protein sequence ID" value="WXB19810.1"/>
    <property type="molecule type" value="Genomic_DNA"/>
</dbReference>
<reference evidence="2 3" key="1">
    <citation type="submission" date="2021-12" db="EMBL/GenBank/DDBJ databases">
        <title>Discovery of the Pendulisporaceae a myxobacterial family with distinct sporulation behavior and unique specialized metabolism.</title>
        <authorList>
            <person name="Garcia R."/>
            <person name="Popoff A."/>
            <person name="Bader C.D."/>
            <person name="Loehr J."/>
            <person name="Walesch S."/>
            <person name="Walt C."/>
            <person name="Boldt J."/>
            <person name="Bunk B."/>
            <person name="Haeckl F.J.F.P.J."/>
            <person name="Gunesch A.P."/>
            <person name="Birkelbach J."/>
            <person name="Nuebel U."/>
            <person name="Pietschmann T."/>
            <person name="Bach T."/>
            <person name="Mueller R."/>
        </authorList>
    </citation>
    <scope>NUCLEOTIDE SEQUENCE [LARGE SCALE GENOMIC DNA]</scope>
    <source>
        <strain evidence="2 3">MSr11954</strain>
    </source>
</reference>
<feature type="chain" id="PRO_5047432205" evidence="1">
    <location>
        <begin position="22"/>
        <end position="398"/>
    </location>
</feature>
<organism evidence="2 3">
    <name type="scientific">Pendulispora albinea</name>
    <dbReference type="NCBI Taxonomy" id="2741071"/>
    <lineage>
        <taxon>Bacteria</taxon>
        <taxon>Pseudomonadati</taxon>
        <taxon>Myxococcota</taxon>
        <taxon>Myxococcia</taxon>
        <taxon>Myxococcales</taxon>
        <taxon>Sorangiineae</taxon>
        <taxon>Pendulisporaceae</taxon>
        <taxon>Pendulispora</taxon>
    </lineage>
</organism>
<keyword evidence="3" id="KW-1185">Reference proteome</keyword>
<name>A0ABZ2MBE4_9BACT</name>
<evidence type="ECO:0000313" key="3">
    <source>
        <dbReference type="Proteomes" id="UP001370348"/>
    </source>
</evidence>
<dbReference type="PROSITE" id="PS51257">
    <property type="entry name" value="PROKAR_LIPOPROTEIN"/>
    <property type="match status" value="1"/>
</dbReference>
<protein>
    <submittedName>
        <fullName evidence="2">Uncharacterized protein</fullName>
    </submittedName>
</protein>
<feature type="signal peptide" evidence="1">
    <location>
        <begin position="1"/>
        <end position="21"/>
    </location>
</feature>
<sequence length="398" mass="41595">MTMRACFTPLALAFCGLVACSGDDVGLGGPNDGQKPSDGTQKPETYPRLIVAGRDGVSIWNNATSLEGTPKPSAHLDFKGSPLGLGLNGDTLFVAASNVDSNFNTALYRFDGASKLTEGAKPASSIPGTAFRGSGQQSGFSGHVRIQADSRHNAWIHNATSGGTVHVLPTGANAPVARFGPVGQYTTYDEAGDRLFGSTVGGRFFPVWANASTKTGDIQNSDYDFSTVNPQHMAIAGNRLYSNAVQLQQEKGFSDISIWNDIANIRSSKAPDIVMANACAATDDRPTYIAHVAVVNDVLLAVTGTYLKNASGSASSKVCIFKGASAITAGRAPDAVASVADSLITGSGSDKAWLSKDDHLFLLDAGGIVIFKNATTNPTYVARLFYDNAGAVDFLLLE</sequence>
<evidence type="ECO:0000256" key="1">
    <source>
        <dbReference type="SAM" id="SignalP"/>
    </source>
</evidence>
<evidence type="ECO:0000313" key="2">
    <source>
        <dbReference type="EMBL" id="WXB19810.1"/>
    </source>
</evidence>
<dbReference type="Proteomes" id="UP001370348">
    <property type="component" value="Chromosome"/>
</dbReference>
<proteinExistence type="predicted"/>